<dbReference type="SUPFAM" id="SSF48264">
    <property type="entry name" value="Cytochrome P450"/>
    <property type="match status" value="1"/>
</dbReference>
<comment type="cofactor">
    <cofactor evidence="1 12">
        <name>heme</name>
        <dbReference type="ChEBI" id="CHEBI:30413"/>
    </cofactor>
</comment>
<dbReference type="PANTHER" id="PTHR24305">
    <property type="entry name" value="CYTOCHROME P450"/>
    <property type="match status" value="1"/>
</dbReference>
<evidence type="ECO:0000313" key="15">
    <source>
        <dbReference type="Proteomes" id="UP001310594"/>
    </source>
</evidence>
<evidence type="ECO:0000256" key="13">
    <source>
        <dbReference type="SAM" id="Phobius"/>
    </source>
</evidence>
<dbReference type="InterPro" id="IPR050121">
    <property type="entry name" value="Cytochrome_P450_monoxygenase"/>
</dbReference>
<evidence type="ECO:0000256" key="4">
    <source>
        <dbReference type="ARBA" id="ARBA00022617"/>
    </source>
</evidence>
<dbReference type="Proteomes" id="UP001310594">
    <property type="component" value="Unassembled WGS sequence"/>
</dbReference>
<evidence type="ECO:0000256" key="1">
    <source>
        <dbReference type="ARBA" id="ARBA00001971"/>
    </source>
</evidence>
<dbReference type="GO" id="GO:0016020">
    <property type="term" value="C:membrane"/>
    <property type="evidence" value="ECO:0007669"/>
    <property type="project" value="UniProtKB-SubCell"/>
</dbReference>
<evidence type="ECO:0000256" key="12">
    <source>
        <dbReference type="PIRSR" id="PIRSR602401-1"/>
    </source>
</evidence>
<gene>
    <name evidence="14" type="ORF">LTR97_009187</name>
</gene>
<feature type="binding site" description="axial binding residue" evidence="12">
    <location>
        <position position="466"/>
    </location>
    <ligand>
        <name>heme</name>
        <dbReference type="ChEBI" id="CHEBI:30413"/>
    </ligand>
    <ligandPart>
        <name>Fe</name>
        <dbReference type="ChEBI" id="CHEBI:18248"/>
    </ligandPart>
</feature>
<keyword evidence="5 13" id="KW-0812">Transmembrane</keyword>
<dbReference type="InterPro" id="IPR002401">
    <property type="entry name" value="Cyt_P450_E_grp-I"/>
</dbReference>
<dbReference type="EMBL" id="JAVRQU010000015">
    <property type="protein sequence ID" value="KAK5694597.1"/>
    <property type="molecule type" value="Genomic_DNA"/>
</dbReference>
<keyword evidence="7 13" id="KW-1133">Transmembrane helix</keyword>
<dbReference type="GO" id="GO:0004497">
    <property type="term" value="F:monooxygenase activity"/>
    <property type="evidence" value="ECO:0007669"/>
    <property type="project" value="UniProtKB-KW"/>
</dbReference>
<keyword evidence="4 12" id="KW-0349">Heme</keyword>
<evidence type="ECO:0000256" key="11">
    <source>
        <dbReference type="ARBA" id="ARBA00023136"/>
    </source>
</evidence>
<comment type="similarity">
    <text evidence="3">Belongs to the cytochrome P450 family.</text>
</comment>
<comment type="caution">
    <text evidence="14">The sequence shown here is derived from an EMBL/GenBank/DDBJ whole genome shotgun (WGS) entry which is preliminary data.</text>
</comment>
<dbReference type="GO" id="GO:0016705">
    <property type="term" value="F:oxidoreductase activity, acting on paired donors, with incorporation or reduction of molecular oxygen"/>
    <property type="evidence" value="ECO:0007669"/>
    <property type="project" value="InterPro"/>
</dbReference>
<dbReference type="GO" id="GO:0020037">
    <property type="term" value="F:heme binding"/>
    <property type="evidence" value="ECO:0007669"/>
    <property type="project" value="InterPro"/>
</dbReference>
<dbReference type="CDD" id="cd11061">
    <property type="entry name" value="CYP67-like"/>
    <property type="match status" value="1"/>
</dbReference>
<dbReference type="Pfam" id="PF00067">
    <property type="entry name" value="p450"/>
    <property type="match status" value="2"/>
</dbReference>
<evidence type="ECO:0000256" key="9">
    <source>
        <dbReference type="ARBA" id="ARBA00023004"/>
    </source>
</evidence>
<protein>
    <submittedName>
        <fullName evidence="14">Uncharacterized protein</fullName>
    </submittedName>
</protein>
<name>A0AAN7W374_9PEZI</name>
<dbReference type="PRINTS" id="PR00385">
    <property type="entry name" value="P450"/>
</dbReference>
<evidence type="ECO:0000256" key="6">
    <source>
        <dbReference type="ARBA" id="ARBA00022723"/>
    </source>
</evidence>
<feature type="transmembrane region" description="Helical" evidence="13">
    <location>
        <begin position="65"/>
        <end position="85"/>
    </location>
</feature>
<sequence length="519" mass="58704">MDRLGISIASAALGVASHVLYFNRFECHMHGVLYMQSLLASWVASTLYLTQWLRWPISEALSTTSTALCCFLGGAYASLLIYRIFLNPLNRFPGPWSARLSSSFLTFRMGNLDAYLQLQALHRRYGNVVRIGSGDLSIIDPEGMEVTYGVHATATKAAFYDGDKPLTSMQTARSKELHDKRRKIWAPAFSDRAVRAYETTIHNLNDKIFKRFDGFAGTPVNVSFWFNLYSFDAMGSLAFGKDYRMLDSGERHQALQLLHEGMQPLGYLFPLWFFRIVKSIPGLAGGIKKFEKFSVDELDWRVEHADVVERQGGQDIMSWLLKPYLPTEKPQEDPVLQADTRLIIVAGDPSQVTKLREELRPLTQGDWSDKDIRHAPHLNGAVNEALRLHPPVPSGLPRLTPPKGMRLGDTYIPGGTTFIMPQFVMGRDESSYEQPNDFVPERWYSKPGMVKRPEAYTPFSMGPYNCIGKNLALTELRTLTARLVLEFDVKLAPGQEPVLRTRDHFTVDISDLNLVFTRT</sequence>
<keyword evidence="10" id="KW-0503">Monooxygenase</keyword>
<evidence type="ECO:0000256" key="7">
    <source>
        <dbReference type="ARBA" id="ARBA00022989"/>
    </source>
</evidence>
<proteinExistence type="inferred from homology"/>
<keyword evidence="8" id="KW-0560">Oxidoreductase</keyword>
<feature type="transmembrane region" description="Helical" evidence="13">
    <location>
        <begin position="33"/>
        <end position="53"/>
    </location>
</feature>
<evidence type="ECO:0000256" key="8">
    <source>
        <dbReference type="ARBA" id="ARBA00023002"/>
    </source>
</evidence>
<keyword evidence="11 13" id="KW-0472">Membrane</keyword>
<dbReference type="PRINTS" id="PR00463">
    <property type="entry name" value="EP450I"/>
</dbReference>
<evidence type="ECO:0000256" key="2">
    <source>
        <dbReference type="ARBA" id="ARBA00004370"/>
    </source>
</evidence>
<reference evidence="14" key="1">
    <citation type="submission" date="2023-08" db="EMBL/GenBank/DDBJ databases">
        <title>Black Yeasts Isolated from many extreme environments.</title>
        <authorList>
            <person name="Coleine C."/>
            <person name="Stajich J.E."/>
            <person name="Selbmann L."/>
        </authorList>
    </citation>
    <scope>NUCLEOTIDE SEQUENCE</scope>
    <source>
        <strain evidence="14">CCFEE 5810</strain>
    </source>
</reference>
<keyword evidence="9 12" id="KW-0408">Iron</keyword>
<keyword evidence="6 12" id="KW-0479">Metal-binding</keyword>
<dbReference type="Gene3D" id="1.10.630.10">
    <property type="entry name" value="Cytochrome P450"/>
    <property type="match status" value="1"/>
</dbReference>
<comment type="subcellular location">
    <subcellularLocation>
        <location evidence="2">Membrane</location>
    </subcellularLocation>
</comment>
<organism evidence="14 15">
    <name type="scientific">Elasticomyces elasticus</name>
    <dbReference type="NCBI Taxonomy" id="574655"/>
    <lineage>
        <taxon>Eukaryota</taxon>
        <taxon>Fungi</taxon>
        <taxon>Dikarya</taxon>
        <taxon>Ascomycota</taxon>
        <taxon>Pezizomycotina</taxon>
        <taxon>Dothideomycetes</taxon>
        <taxon>Dothideomycetidae</taxon>
        <taxon>Mycosphaerellales</taxon>
        <taxon>Teratosphaeriaceae</taxon>
        <taxon>Elasticomyces</taxon>
    </lineage>
</organism>
<dbReference type="InterPro" id="IPR001128">
    <property type="entry name" value="Cyt_P450"/>
</dbReference>
<evidence type="ECO:0000256" key="5">
    <source>
        <dbReference type="ARBA" id="ARBA00022692"/>
    </source>
</evidence>
<evidence type="ECO:0000313" key="14">
    <source>
        <dbReference type="EMBL" id="KAK5694597.1"/>
    </source>
</evidence>
<dbReference type="GO" id="GO:0005506">
    <property type="term" value="F:iron ion binding"/>
    <property type="evidence" value="ECO:0007669"/>
    <property type="project" value="InterPro"/>
</dbReference>
<dbReference type="AlphaFoldDB" id="A0AAN7W374"/>
<dbReference type="InterPro" id="IPR036396">
    <property type="entry name" value="Cyt_P450_sf"/>
</dbReference>
<evidence type="ECO:0000256" key="3">
    <source>
        <dbReference type="ARBA" id="ARBA00010617"/>
    </source>
</evidence>
<dbReference type="PANTHER" id="PTHR24305:SF112">
    <property type="entry name" value="L-ORNITHINE-N5-MONOOXYGENASE (EUROFUNG)"/>
    <property type="match status" value="1"/>
</dbReference>
<evidence type="ECO:0000256" key="10">
    <source>
        <dbReference type="ARBA" id="ARBA00023033"/>
    </source>
</evidence>
<accession>A0AAN7W374</accession>